<protein>
    <submittedName>
        <fullName evidence="1">Uncharacterized protein</fullName>
    </submittedName>
</protein>
<dbReference type="OrthoDB" id="10070415at2759"/>
<accession>A0A3P7QWP0</accession>
<sequence length="106" mass="12376">MLNRLNKHLEQGLLPESRCGFRHHRGTTDRIFAARQLQEKCQEMRTYISTTYVGLMKAFDTGNRAGLWKFMHKFGCPEDLTHMKRQLHDGFTSDDGLPQEFESSDK</sequence>
<name>A0A3P7QWP0_DIBLA</name>
<keyword evidence="2" id="KW-1185">Reference proteome</keyword>
<dbReference type="AlphaFoldDB" id="A0A3P7QWP0"/>
<proteinExistence type="predicted"/>
<dbReference type="EMBL" id="UYRU01086668">
    <property type="protein sequence ID" value="VDN35226.1"/>
    <property type="molecule type" value="Genomic_DNA"/>
</dbReference>
<reference evidence="1 2" key="1">
    <citation type="submission" date="2018-11" db="EMBL/GenBank/DDBJ databases">
        <authorList>
            <consortium name="Pathogen Informatics"/>
        </authorList>
    </citation>
    <scope>NUCLEOTIDE SEQUENCE [LARGE SCALE GENOMIC DNA]</scope>
</reference>
<organism evidence="1 2">
    <name type="scientific">Dibothriocephalus latus</name>
    <name type="common">Fish tapeworm</name>
    <name type="synonym">Diphyllobothrium latum</name>
    <dbReference type="NCBI Taxonomy" id="60516"/>
    <lineage>
        <taxon>Eukaryota</taxon>
        <taxon>Metazoa</taxon>
        <taxon>Spiralia</taxon>
        <taxon>Lophotrochozoa</taxon>
        <taxon>Platyhelminthes</taxon>
        <taxon>Cestoda</taxon>
        <taxon>Eucestoda</taxon>
        <taxon>Diphyllobothriidea</taxon>
        <taxon>Diphyllobothriidae</taxon>
        <taxon>Dibothriocephalus</taxon>
    </lineage>
</organism>
<dbReference type="PANTHER" id="PTHR47027">
    <property type="entry name" value="REVERSE TRANSCRIPTASE DOMAIN-CONTAINING PROTEIN"/>
    <property type="match status" value="1"/>
</dbReference>
<evidence type="ECO:0000313" key="1">
    <source>
        <dbReference type="EMBL" id="VDN35226.1"/>
    </source>
</evidence>
<gene>
    <name evidence="1" type="ORF">DILT_LOCUS16720</name>
</gene>
<dbReference type="PANTHER" id="PTHR47027:SF26">
    <property type="entry name" value="REVERSE TRANSCRIPTASE DOMAIN-CONTAINING PROTEIN"/>
    <property type="match status" value="1"/>
</dbReference>
<dbReference type="Proteomes" id="UP000281553">
    <property type="component" value="Unassembled WGS sequence"/>
</dbReference>
<evidence type="ECO:0000313" key="2">
    <source>
        <dbReference type="Proteomes" id="UP000281553"/>
    </source>
</evidence>